<dbReference type="Proteomes" id="UP000664167">
    <property type="component" value="Unassembled WGS sequence"/>
</dbReference>
<evidence type="ECO:0000256" key="1">
    <source>
        <dbReference type="SAM" id="Phobius"/>
    </source>
</evidence>
<gene>
    <name evidence="2" type="ORF">J0695_10135</name>
</gene>
<comment type="caution">
    <text evidence="2">The sequence shown here is derived from an EMBL/GenBank/DDBJ whole genome shotgun (WGS) entry which is preliminary data.</text>
</comment>
<keyword evidence="1" id="KW-0812">Transmembrane</keyword>
<feature type="transmembrane region" description="Helical" evidence="1">
    <location>
        <begin position="185"/>
        <end position="206"/>
    </location>
</feature>
<dbReference type="EMBL" id="JAFLRJ010000091">
    <property type="protein sequence ID" value="MBO0512165.1"/>
    <property type="molecule type" value="Genomic_DNA"/>
</dbReference>
<feature type="transmembrane region" description="Helical" evidence="1">
    <location>
        <begin position="44"/>
        <end position="65"/>
    </location>
</feature>
<dbReference type="AlphaFoldDB" id="A0A939JHI5"/>
<name>A0A939JHI5_9ACTN</name>
<reference evidence="2" key="1">
    <citation type="submission" date="2021-03" db="EMBL/GenBank/DDBJ databases">
        <title>Streptomyces poriferae sp. nov., a novel marine sponge-derived Actinobacteria species with anti-MRSA activity.</title>
        <authorList>
            <person name="Sandoval-Powers M."/>
            <person name="Kralova S."/>
            <person name="Nguyen G.-S."/>
            <person name="Fawwal D."/>
            <person name="Degnes K."/>
            <person name="Klinkenberg G."/>
            <person name="Sletta H."/>
            <person name="Wentzel A."/>
            <person name="Liles M.R."/>
        </authorList>
    </citation>
    <scope>NUCLEOTIDE SEQUENCE</scope>
    <source>
        <strain evidence="2">DSM 41794</strain>
    </source>
</reference>
<sequence>MLDTVRLRAVACVRSERFARWAGIGAGVLAAGRMHNLGDLNTGILYAIPAFGLCTVAGTLLGDALTPRPQEAVRTAVLTPRRVRDYLPRRMTAALLFQAVFLVVLLAAAAAVASPGHLGFEGEQLSFSCGDHTEAAGPWPGLHYGLPILATLAVGTAACGWSLLRIARRPGDEQARRDRSLAITAAWGLLVSTPLMGVASSASGALMDLTCDGAPGQVATYLIWPMALVALVSTAWCFFTVVSPRAAVRR</sequence>
<evidence type="ECO:0000313" key="2">
    <source>
        <dbReference type="EMBL" id="MBO0512165.1"/>
    </source>
</evidence>
<keyword evidence="1" id="KW-1133">Transmembrane helix</keyword>
<dbReference type="RefSeq" id="WP_206961562.1">
    <property type="nucleotide sequence ID" value="NZ_BAAAJJ010000002.1"/>
</dbReference>
<feature type="transmembrane region" description="Helical" evidence="1">
    <location>
        <begin position="144"/>
        <end position="164"/>
    </location>
</feature>
<feature type="transmembrane region" description="Helical" evidence="1">
    <location>
        <begin position="91"/>
        <end position="113"/>
    </location>
</feature>
<keyword evidence="1" id="KW-0472">Membrane</keyword>
<protein>
    <submittedName>
        <fullName evidence="2">Uncharacterized protein</fullName>
    </submittedName>
</protein>
<feature type="transmembrane region" description="Helical" evidence="1">
    <location>
        <begin position="218"/>
        <end position="242"/>
    </location>
</feature>
<accession>A0A939JHI5</accession>
<organism evidence="2 3">
    <name type="scientific">Streptomyces beijiangensis</name>
    <dbReference type="NCBI Taxonomy" id="163361"/>
    <lineage>
        <taxon>Bacteria</taxon>
        <taxon>Bacillati</taxon>
        <taxon>Actinomycetota</taxon>
        <taxon>Actinomycetes</taxon>
        <taxon>Kitasatosporales</taxon>
        <taxon>Streptomycetaceae</taxon>
        <taxon>Streptomyces</taxon>
    </lineage>
</organism>
<proteinExistence type="predicted"/>
<keyword evidence="3" id="KW-1185">Reference proteome</keyword>
<evidence type="ECO:0000313" key="3">
    <source>
        <dbReference type="Proteomes" id="UP000664167"/>
    </source>
</evidence>